<reference evidence="2" key="1">
    <citation type="submission" date="2016-03" db="EMBL/GenBank/DDBJ databases">
        <title>Updated assembly of Pseudogymnoascus destructans, the fungus causing white-nose syndrome of bats.</title>
        <authorList>
            <person name="Palmer J.M."/>
            <person name="Drees K.P."/>
            <person name="Foster J.T."/>
            <person name="Lindner D.L."/>
        </authorList>
    </citation>
    <scope>NUCLEOTIDE SEQUENCE [LARGE SCALE GENOMIC DNA]</scope>
    <source>
        <strain evidence="2">20631-21</strain>
    </source>
</reference>
<organism evidence="2">
    <name type="scientific">Pseudogymnoascus destructans</name>
    <dbReference type="NCBI Taxonomy" id="655981"/>
    <lineage>
        <taxon>Eukaryota</taxon>
        <taxon>Fungi</taxon>
        <taxon>Dikarya</taxon>
        <taxon>Ascomycota</taxon>
        <taxon>Pezizomycotina</taxon>
        <taxon>Leotiomycetes</taxon>
        <taxon>Thelebolales</taxon>
        <taxon>Thelebolaceae</taxon>
        <taxon>Pseudogymnoascus</taxon>
    </lineage>
</organism>
<dbReference type="GeneID" id="36287587"/>
<evidence type="ECO:0000256" key="1">
    <source>
        <dbReference type="SAM" id="MobiDB-lite"/>
    </source>
</evidence>
<accession>A0A177A8D4</accession>
<evidence type="ECO:0000313" key="2">
    <source>
        <dbReference type="EMBL" id="OAF57521.1"/>
    </source>
</evidence>
<feature type="region of interest" description="Disordered" evidence="1">
    <location>
        <begin position="41"/>
        <end position="73"/>
    </location>
</feature>
<dbReference type="AlphaFoldDB" id="A0A177A8D4"/>
<proteinExistence type="predicted"/>
<dbReference type="EMBL" id="KV441400">
    <property type="protein sequence ID" value="OAF57521.1"/>
    <property type="molecule type" value="Genomic_DNA"/>
</dbReference>
<name>A0A177A8D4_9PEZI</name>
<feature type="region of interest" description="Disordered" evidence="1">
    <location>
        <begin position="1"/>
        <end position="25"/>
    </location>
</feature>
<sequence>MLTPNHVLASSAIPPTYNPGSPTPPLRAPLLLPRCYHRHLVTITPSPPPNPTTAHPPTPHTTPALNAEGSPDHKGVIEELRGEKEKTAADLDAVTGALRDENAKALADLDAPKQWDAAAVTTATDKKNSKYKTPSLARAAVLILERERKLM</sequence>
<dbReference type="Proteomes" id="UP000077154">
    <property type="component" value="Unassembled WGS sequence"/>
</dbReference>
<gene>
    <name evidence="2" type="ORF">VC83_04516</name>
</gene>
<protein>
    <submittedName>
        <fullName evidence="2">Uncharacterized protein</fullName>
    </submittedName>
</protein>
<feature type="compositionally biased region" description="Pro residues" evidence="1">
    <location>
        <begin position="45"/>
        <end position="60"/>
    </location>
</feature>
<dbReference type="RefSeq" id="XP_024322810.1">
    <property type="nucleotide sequence ID" value="XM_024468147.1"/>
</dbReference>